<organism evidence="1 2">
    <name type="scientific">Escherichia phage vB_EcoS_swan01</name>
    <dbReference type="NCBI Taxonomy" id="2496549"/>
    <lineage>
        <taxon>Viruses</taxon>
        <taxon>Duplodnaviria</taxon>
        <taxon>Heunggongvirae</taxon>
        <taxon>Uroviricota</taxon>
        <taxon>Caudoviricetes</taxon>
        <taxon>Drexlerviridae</taxon>
        <taxon>Tempevirinae</taxon>
        <taxon>Warwickvirus</taxon>
        <taxon>Warwickvirus ityhuna</taxon>
        <taxon>Warwickvirus swan01</taxon>
    </lineage>
</organism>
<dbReference type="InterPro" id="IPR054438">
    <property type="entry name" value="Struct_cement_gp24/gp6"/>
</dbReference>
<accession>A0A1X7QGJ6</accession>
<name>A0A1X7QGJ6_9CAUD</name>
<dbReference type="Proteomes" id="UP000281966">
    <property type="component" value="Segment"/>
</dbReference>
<reference evidence="2" key="1">
    <citation type="submission" date="2017-04" db="EMBL/GenBank/DDBJ databases">
        <authorList>
            <person name="Millard A."/>
            <person name="Redgwell R T."/>
            <person name="Michniewski S."/>
        </authorList>
    </citation>
    <scope>NUCLEOTIDE SEQUENCE [LARGE SCALE GENOMIC DNA]</scope>
</reference>
<proteinExistence type="predicted"/>
<sequence length="159" mass="17140">MAKIGASYFDTMAIALPGMVADTSKYNIDGACVVSEGGEILVGTAVQVVAVQAVEGHKLIKSMETEKYPYGVAIRSHWQTVNSQGQMVYEEGSAINVMTSGRVWIRSKSSTAPVFGTAVKLDVDGHEKSDGTITTNWTYAGGFVKYKDINLVEVQLQQL</sequence>
<protein>
    <submittedName>
        <fullName evidence="1">Uncharacterized protein</fullName>
    </submittedName>
</protein>
<evidence type="ECO:0000313" key="1">
    <source>
        <dbReference type="EMBL" id="SMH63912.1"/>
    </source>
</evidence>
<keyword evidence="2" id="KW-1185">Reference proteome</keyword>
<evidence type="ECO:0000313" key="2">
    <source>
        <dbReference type="Proteomes" id="UP000281966"/>
    </source>
</evidence>
<gene>
    <name evidence="1" type="ORF">SWAN_00027</name>
</gene>
<dbReference type="EMBL" id="LT841304">
    <property type="protein sequence ID" value="SMH63912.1"/>
    <property type="molecule type" value="Genomic_DNA"/>
</dbReference>
<dbReference type="Pfam" id="PF22758">
    <property type="entry name" value="Phage_cement"/>
    <property type="match status" value="1"/>
</dbReference>